<gene>
    <name evidence="1" type="ORF">CFP56_005418</name>
</gene>
<protein>
    <submittedName>
        <fullName evidence="1">Uncharacterized protein</fullName>
    </submittedName>
</protein>
<evidence type="ECO:0000313" key="1">
    <source>
        <dbReference type="EMBL" id="KAK7848181.1"/>
    </source>
</evidence>
<comment type="caution">
    <text evidence="1">The sequence shown here is derived from an EMBL/GenBank/DDBJ whole genome shotgun (WGS) entry which is preliminary data.</text>
</comment>
<dbReference type="AlphaFoldDB" id="A0AAW0LD24"/>
<name>A0AAW0LD24_QUESU</name>
<reference evidence="1 2" key="1">
    <citation type="journal article" date="2018" name="Sci. Data">
        <title>The draft genome sequence of cork oak.</title>
        <authorList>
            <person name="Ramos A.M."/>
            <person name="Usie A."/>
            <person name="Barbosa P."/>
            <person name="Barros P.M."/>
            <person name="Capote T."/>
            <person name="Chaves I."/>
            <person name="Simoes F."/>
            <person name="Abreu I."/>
            <person name="Carrasquinho I."/>
            <person name="Faro C."/>
            <person name="Guimaraes J.B."/>
            <person name="Mendonca D."/>
            <person name="Nobrega F."/>
            <person name="Rodrigues L."/>
            <person name="Saibo N.J.M."/>
            <person name="Varela M.C."/>
            <person name="Egas C."/>
            <person name="Matos J."/>
            <person name="Miguel C.M."/>
            <person name="Oliveira M.M."/>
            <person name="Ricardo C.P."/>
            <person name="Goncalves S."/>
        </authorList>
    </citation>
    <scope>NUCLEOTIDE SEQUENCE [LARGE SCALE GENOMIC DNA]</scope>
    <source>
        <strain evidence="2">cv. HL8</strain>
    </source>
</reference>
<accession>A0AAW0LD24</accession>
<keyword evidence="2" id="KW-1185">Reference proteome</keyword>
<dbReference type="EMBL" id="PKMF04000130">
    <property type="protein sequence ID" value="KAK7848181.1"/>
    <property type="molecule type" value="Genomic_DNA"/>
</dbReference>
<organism evidence="1 2">
    <name type="scientific">Quercus suber</name>
    <name type="common">Cork oak</name>
    <dbReference type="NCBI Taxonomy" id="58331"/>
    <lineage>
        <taxon>Eukaryota</taxon>
        <taxon>Viridiplantae</taxon>
        <taxon>Streptophyta</taxon>
        <taxon>Embryophyta</taxon>
        <taxon>Tracheophyta</taxon>
        <taxon>Spermatophyta</taxon>
        <taxon>Magnoliopsida</taxon>
        <taxon>eudicotyledons</taxon>
        <taxon>Gunneridae</taxon>
        <taxon>Pentapetalae</taxon>
        <taxon>rosids</taxon>
        <taxon>fabids</taxon>
        <taxon>Fagales</taxon>
        <taxon>Fagaceae</taxon>
        <taxon>Quercus</taxon>
    </lineage>
</organism>
<proteinExistence type="predicted"/>
<evidence type="ECO:0000313" key="2">
    <source>
        <dbReference type="Proteomes" id="UP000237347"/>
    </source>
</evidence>
<dbReference type="Proteomes" id="UP000237347">
    <property type="component" value="Unassembled WGS sequence"/>
</dbReference>
<sequence length="16" mass="1906">MPKVPYLQPYLPLPLH</sequence>